<feature type="transmembrane region" description="Helical" evidence="1">
    <location>
        <begin position="178"/>
        <end position="197"/>
    </location>
</feature>
<dbReference type="NCBIfam" id="TIGR04222">
    <property type="entry name" value="near_uncomplex"/>
    <property type="match status" value="1"/>
</dbReference>
<evidence type="ECO:0000256" key="1">
    <source>
        <dbReference type="SAM" id="Phobius"/>
    </source>
</evidence>
<dbReference type="OrthoDB" id="3620552at2"/>
<sequence length="298" mass="30149">MDRPWGVSGPDFLRLYLVAIAFAALLAAAVRIKARGGRVEGQARLSVEELAYLAGGARRVVELAITRLLDKGKLRATRDGRLSVVSGTKAGKRDDEVDAAVLRVIQQRGHGSTWVLVSAVAGRGVVTAIGAALARQGLVVGGRRRWARRSALPMAVVAAVGVARWVGEVGGESEPGWLTLAVIGAIGLAVLIASVPVPERTYAGERVLRETRQARRTGSPTADQYVFTGSVGVVVFAGLAGHPDETVARFATASRTHSTADGSSGAYSAGCGGGDSGGHSGGCGGGGGCGGCGGGGGV</sequence>
<feature type="transmembrane region" description="Helical" evidence="1">
    <location>
        <begin position="150"/>
        <end position="166"/>
    </location>
</feature>
<dbReference type="InterPro" id="IPR026467">
    <property type="entry name" value="Ser/Gly_Cys_C_dom"/>
</dbReference>
<keyword evidence="3" id="KW-1185">Reference proteome</keyword>
<keyword evidence="1" id="KW-0812">Transmembrane</keyword>
<dbReference type="Proteomes" id="UP000282454">
    <property type="component" value="Unassembled WGS sequence"/>
</dbReference>
<dbReference type="EMBL" id="RCDD01000001">
    <property type="protein sequence ID" value="RLK61646.1"/>
    <property type="molecule type" value="Genomic_DNA"/>
</dbReference>
<gene>
    <name evidence="2" type="ORF">CLV68_2187</name>
</gene>
<name>A0A421BBB8_9PSEU</name>
<organism evidence="2 3">
    <name type="scientific">Actinokineospora cianjurensis</name>
    <dbReference type="NCBI Taxonomy" id="585224"/>
    <lineage>
        <taxon>Bacteria</taxon>
        <taxon>Bacillati</taxon>
        <taxon>Actinomycetota</taxon>
        <taxon>Actinomycetes</taxon>
        <taxon>Pseudonocardiales</taxon>
        <taxon>Pseudonocardiaceae</taxon>
        <taxon>Actinokineospora</taxon>
    </lineage>
</organism>
<feature type="transmembrane region" description="Helical" evidence="1">
    <location>
        <begin position="12"/>
        <end position="30"/>
    </location>
</feature>
<keyword evidence="1" id="KW-1133">Transmembrane helix</keyword>
<evidence type="ECO:0000313" key="3">
    <source>
        <dbReference type="Proteomes" id="UP000282454"/>
    </source>
</evidence>
<proteinExistence type="predicted"/>
<reference evidence="2 3" key="1">
    <citation type="submission" date="2018-10" db="EMBL/GenBank/DDBJ databases">
        <title>Genomic Encyclopedia of Archaeal and Bacterial Type Strains, Phase II (KMG-II): from individual species to whole genera.</title>
        <authorList>
            <person name="Goeker M."/>
        </authorList>
    </citation>
    <scope>NUCLEOTIDE SEQUENCE [LARGE SCALE GENOMIC DNA]</scope>
    <source>
        <strain evidence="2 3">DSM 45657</strain>
    </source>
</reference>
<protein>
    <submittedName>
        <fullName evidence="2">Uncharacterized protein (TIGR04222 family)</fullName>
    </submittedName>
</protein>
<comment type="caution">
    <text evidence="2">The sequence shown here is derived from an EMBL/GenBank/DDBJ whole genome shotgun (WGS) entry which is preliminary data.</text>
</comment>
<dbReference type="AlphaFoldDB" id="A0A421BBB8"/>
<evidence type="ECO:0000313" key="2">
    <source>
        <dbReference type="EMBL" id="RLK61646.1"/>
    </source>
</evidence>
<keyword evidence="1" id="KW-0472">Membrane</keyword>
<dbReference type="RefSeq" id="WP_121390258.1">
    <property type="nucleotide sequence ID" value="NZ_RCDD01000001.1"/>
</dbReference>
<accession>A0A421BBB8</accession>